<sequence length="164" mass="19075">MITNSPSEKIIRQAREIAESIFKSAEDPNQMPINEESRKKLKKLSDDSLLYKIDEKENLIAWVVTIPTSTEIMDKFLSKEINEKELFEQTKPNTEYDALYLCAIVTAPEYRNKGYAKEVTLEAIKRFERIKGLKVFAWPTSKEGLNLARNLEKETGRKIYLRID</sequence>
<dbReference type="CDD" id="cd04301">
    <property type="entry name" value="NAT_SF"/>
    <property type="match status" value="1"/>
</dbReference>
<dbReference type="Pfam" id="PF00583">
    <property type="entry name" value="Acetyltransf_1"/>
    <property type="match status" value="1"/>
</dbReference>
<dbReference type="SUPFAM" id="SSF55729">
    <property type="entry name" value="Acyl-CoA N-acyltransferases (Nat)"/>
    <property type="match status" value="1"/>
</dbReference>
<gene>
    <name evidence="2" type="ORF">A2811_01150</name>
</gene>
<dbReference type="InterPro" id="IPR000182">
    <property type="entry name" value="GNAT_dom"/>
</dbReference>
<dbReference type="GO" id="GO:0016747">
    <property type="term" value="F:acyltransferase activity, transferring groups other than amino-acyl groups"/>
    <property type="evidence" value="ECO:0007669"/>
    <property type="project" value="InterPro"/>
</dbReference>
<evidence type="ECO:0000259" key="1">
    <source>
        <dbReference type="Pfam" id="PF00583"/>
    </source>
</evidence>
<dbReference type="Proteomes" id="UP000186670">
    <property type="component" value="Unassembled WGS sequence"/>
</dbReference>
<name>A0A1F5ELH7_9BACT</name>
<dbReference type="InterPro" id="IPR016181">
    <property type="entry name" value="Acyl_CoA_acyltransferase"/>
</dbReference>
<accession>A0A1F5ELH7</accession>
<comment type="caution">
    <text evidence="2">The sequence shown here is derived from an EMBL/GenBank/DDBJ whole genome shotgun (WGS) entry which is preliminary data.</text>
</comment>
<dbReference type="Gene3D" id="3.40.630.30">
    <property type="match status" value="1"/>
</dbReference>
<dbReference type="EMBL" id="MEZZ01000036">
    <property type="protein sequence ID" value="OGD68279.1"/>
    <property type="molecule type" value="Genomic_DNA"/>
</dbReference>
<organism evidence="2 3">
    <name type="scientific">Candidatus Campbellbacteria bacterium RIFCSPHIGHO2_01_FULL_34_10</name>
    <dbReference type="NCBI Taxonomy" id="1797577"/>
    <lineage>
        <taxon>Bacteria</taxon>
        <taxon>Candidatus Campbelliibacteriota</taxon>
    </lineage>
</organism>
<evidence type="ECO:0000313" key="3">
    <source>
        <dbReference type="Proteomes" id="UP000186670"/>
    </source>
</evidence>
<feature type="domain" description="N-acetyltransferase" evidence="1">
    <location>
        <begin position="32"/>
        <end position="139"/>
    </location>
</feature>
<reference evidence="2 3" key="1">
    <citation type="journal article" date="2016" name="Nat. Commun.">
        <title>Thousands of microbial genomes shed light on interconnected biogeochemical processes in an aquifer system.</title>
        <authorList>
            <person name="Anantharaman K."/>
            <person name="Brown C.T."/>
            <person name="Hug L.A."/>
            <person name="Sharon I."/>
            <person name="Castelle C.J."/>
            <person name="Probst A.J."/>
            <person name="Thomas B.C."/>
            <person name="Singh A."/>
            <person name="Wilkins M.J."/>
            <person name="Karaoz U."/>
            <person name="Brodie E.L."/>
            <person name="Williams K.H."/>
            <person name="Hubbard S.S."/>
            <person name="Banfield J.F."/>
        </authorList>
    </citation>
    <scope>NUCLEOTIDE SEQUENCE [LARGE SCALE GENOMIC DNA]</scope>
</reference>
<evidence type="ECO:0000313" key="2">
    <source>
        <dbReference type="EMBL" id="OGD68279.1"/>
    </source>
</evidence>
<dbReference type="AlphaFoldDB" id="A0A1F5ELH7"/>
<protein>
    <recommendedName>
        <fullName evidence="1">N-acetyltransferase domain-containing protein</fullName>
    </recommendedName>
</protein>
<proteinExistence type="predicted"/>